<comment type="cofactor">
    <cofactor evidence="15">
        <name>Mg(2+)</name>
        <dbReference type="ChEBI" id="CHEBI:18420"/>
    </cofactor>
</comment>
<keyword evidence="6 15" id="KW-0698">rRNA processing</keyword>
<dbReference type="SUPFAM" id="SSF69065">
    <property type="entry name" value="RNase III domain-like"/>
    <property type="match status" value="1"/>
</dbReference>
<evidence type="ECO:0000256" key="8">
    <source>
        <dbReference type="ARBA" id="ARBA00022694"/>
    </source>
</evidence>
<dbReference type="Pfam" id="PF00035">
    <property type="entry name" value="dsrm"/>
    <property type="match status" value="1"/>
</dbReference>
<keyword evidence="10 15" id="KW-0479">Metal-binding</keyword>
<evidence type="ECO:0000256" key="13">
    <source>
        <dbReference type="ARBA" id="ARBA00022842"/>
    </source>
</evidence>
<dbReference type="CDD" id="cd10845">
    <property type="entry name" value="DSRM_RNAse_III_family"/>
    <property type="match status" value="1"/>
</dbReference>
<dbReference type="GO" id="GO:0008033">
    <property type="term" value="P:tRNA processing"/>
    <property type="evidence" value="ECO:0007669"/>
    <property type="project" value="UniProtKB-KW"/>
</dbReference>
<accession>A0A1F7J923</accession>
<keyword evidence="8 15" id="KW-0819">tRNA processing</keyword>
<dbReference type="GO" id="GO:0006397">
    <property type="term" value="P:mRNA processing"/>
    <property type="evidence" value="ECO:0007669"/>
    <property type="project" value="UniProtKB-UniRule"/>
</dbReference>
<keyword evidence="12 15" id="KW-0378">Hydrolase</keyword>
<feature type="domain" description="RNase III" evidence="18">
    <location>
        <begin position="5"/>
        <end position="134"/>
    </location>
</feature>
<evidence type="ECO:0000256" key="16">
    <source>
        <dbReference type="SAM" id="MobiDB-lite"/>
    </source>
</evidence>
<comment type="caution">
    <text evidence="19">The sequence shown here is derived from an EMBL/GenBank/DDBJ whole genome shotgun (WGS) entry which is preliminary data.</text>
</comment>
<dbReference type="CDD" id="cd00593">
    <property type="entry name" value="RIBOc"/>
    <property type="match status" value="1"/>
</dbReference>
<dbReference type="GO" id="GO:0010468">
    <property type="term" value="P:regulation of gene expression"/>
    <property type="evidence" value="ECO:0007669"/>
    <property type="project" value="TreeGrafter"/>
</dbReference>
<evidence type="ECO:0000256" key="2">
    <source>
        <dbReference type="ARBA" id="ARBA00004496"/>
    </source>
</evidence>
<dbReference type="Proteomes" id="UP000176480">
    <property type="component" value="Unassembled WGS sequence"/>
</dbReference>
<evidence type="ECO:0000256" key="10">
    <source>
        <dbReference type="ARBA" id="ARBA00022723"/>
    </source>
</evidence>
<evidence type="ECO:0000259" key="17">
    <source>
        <dbReference type="PROSITE" id="PS50137"/>
    </source>
</evidence>
<dbReference type="HAMAP" id="MF_00104">
    <property type="entry name" value="RNase_III"/>
    <property type="match status" value="1"/>
</dbReference>
<evidence type="ECO:0000256" key="11">
    <source>
        <dbReference type="ARBA" id="ARBA00022759"/>
    </source>
</evidence>
<dbReference type="AlphaFoldDB" id="A0A1F7J923"/>
<evidence type="ECO:0000259" key="18">
    <source>
        <dbReference type="PROSITE" id="PS50142"/>
    </source>
</evidence>
<dbReference type="GO" id="GO:0004525">
    <property type="term" value="F:ribonuclease III activity"/>
    <property type="evidence" value="ECO:0007669"/>
    <property type="project" value="UniProtKB-UniRule"/>
</dbReference>
<reference evidence="19 20" key="1">
    <citation type="journal article" date="2016" name="Nat. Commun.">
        <title>Thousands of microbial genomes shed light on interconnected biogeochemical processes in an aquifer system.</title>
        <authorList>
            <person name="Anantharaman K."/>
            <person name="Brown C.T."/>
            <person name="Hug L.A."/>
            <person name="Sharon I."/>
            <person name="Castelle C.J."/>
            <person name="Probst A.J."/>
            <person name="Thomas B.C."/>
            <person name="Singh A."/>
            <person name="Wilkins M.J."/>
            <person name="Karaoz U."/>
            <person name="Brodie E.L."/>
            <person name="Williams K.H."/>
            <person name="Hubbard S.S."/>
            <person name="Banfield J.F."/>
        </authorList>
    </citation>
    <scope>NUCLEOTIDE SEQUENCE [LARGE SCALE GENOMIC DNA]</scope>
</reference>
<dbReference type="PANTHER" id="PTHR11207:SF0">
    <property type="entry name" value="RIBONUCLEASE 3"/>
    <property type="match status" value="1"/>
</dbReference>
<feature type="domain" description="DRBM" evidence="17">
    <location>
        <begin position="162"/>
        <end position="230"/>
    </location>
</feature>
<dbReference type="NCBIfam" id="TIGR02191">
    <property type="entry name" value="RNaseIII"/>
    <property type="match status" value="1"/>
</dbReference>
<dbReference type="GO" id="GO:0046872">
    <property type="term" value="F:metal ion binding"/>
    <property type="evidence" value="ECO:0007669"/>
    <property type="project" value="UniProtKB-KW"/>
</dbReference>
<evidence type="ECO:0000256" key="1">
    <source>
        <dbReference type="ARBA" id="ARBA00000109"/>
    </source>
</evidence>
<dbReference type="GO" id="GO:0003725">
    <property type="term" value="F:double-stranded RNA binding"/>
    <property type="evidence" value="ECO:0007669"/>
    <property type="project" value="TreeGrafter"/>
</dbReference>
<dbReference type="InterPro" id="IPR036389">
    <property type="entry name" value="RNase_III_sf"/>
</dbReference>
<evidence type="ECO:0000313" key="20">
    <source>
        <dbReference type="Proteomes" id="UP000176480"/>
    </source>
</evidence>
<feature type="compositionally biased region" description="Basic and acidic residues" evidence="16">
    <location>
        <begin position="215"/>
        <end position="230"/>
    </location>
</feature>
<keyword evidence="7 15" id="KW-0507">mRNA processing</keyword>
<protein>
    <recommendedName>
        <fullName evidence="15">Ribonuclease 3</fullName>
        <ecNumber evidence="15">3.1.26.3</ecNumber>
    </recommendedName>
    <alternativeName>
        <fullName evidence="15">Ribonuclease III</fullName>
        <shortName evidence="15">RNase III</shortName>
    </alternativeName>
</protein>
<comment type="similarity">
    <text evidence="3">Belongs to the ribonuclease III family.</text>
</comment>
<comment type="catalytic activity">
    <reaction evidence="1 15">
        <text>Endonucleolytic cleavage to 5'-phosphomonoester.</text>
        <dbReference type="EC" id="3.1.26.3"/>
    </reaction>
</comment>
<evidence type="ECO:0000256" key="9">
    <source>
        <dbReference type="ARBA" id="ARBA00022722"/>
    </source>
</evidence>
<dbReference type="PANTHER" id="PTHR11207">
    <property type="entry name" value="RIBONUCLEASE III"/>
    <property type="match status" value="1"/>
</dbReference>
<evidence type="ECO:0000256" key="6">
    <source>
        <dbReference type="ARBA" id="ARBA00022552"/>
    </source>
</evidence>
<comment type="subcellular location">
    <subcellularLocation>
        <location evidence="2 15">Cytoplasm</location>
    </subcellularLocation>
</comment>
<dbReference type="Pfam" id="PF14622">
    <property type="entry name" value="Ribonucleas_3_3"/>
    <property type="match status" value="1"/>
</dbReference>
<dbReference type="PROSITE" id="PS50142">
    <property type="entry name" value="RNASE_3_2"/>
    <property type="match status" value="1"/>
</dbReference>
<keyword evidence="15" id="KW-0699">rRNA-binding</keyword>
<comment type="subunit">
    <text evidence="4 15">Homodimer.</text>
</comment>
<dbReference type="InterPro" id="IPR014720">
    <property type="entry name" value="dsRBD_dom"/>
</dbReference>
<dbReference type="STRING" id="1802067.A2966_03735"/>
<dbReference type="GO" id="GO:0019843">
    <property type="term" value="F:rRNA binding"/>
    <property type="evidence" value="ECO:0007669"/>
    <property type="project" value="UniProtKB-KW"/>
</dbReference>
<dbReference type="FunFam" id="1.10.1520.10:FF:000001">
    <property type="entry name" value="Ribonuclease 3"/>
    <property type="match status" value="1"/>
</dbReference>
<dbReference type="InterPro" id="IPR000999">
    <property type="entry name" value="RNase_III_dom"/>
</dbReference>
<keyword evidence="9 15" id="KW-0540">Nuclease</keyword>
<evidence type="ECO:0000313" key="19">
    <source>
        <dbReference type="EMBL" id="OGK52076.1"/>
    </source>
</evidence>
<evidence type="ECO:0000256" key="15">
    <source>
        <dbReference type="HAMAP-Rule" id="MF_00104"/>
    </source>
</evidence>
<dbReference type="Gene3D" id="1.10.1520.10">
    <property type="entry name" value="Ribonuclease III domain"/>
    <property type="match status" value="1"/>
</dbReference>
<evidence type="ECO:0000256" key="14">
    <source>
        <dbReference type="ARBA" id="ARBA00022884"/>
    </source>
</evidence>
<feature type="binding site" evidence="15">
    <location>
        <position position="47"/>
    </location>
    <ligand>
        <name>Mg(2+)</name>
        <dbReference type="ChEBI" id="CHEBI:18420"/>
    </ligand>
</feature>
<dbReference type="GO" id="GO:0005737">
    <property type="term" value="C:cytoplasm"/>
    <property type="evidence" value="ECO:0007669"/>
    <property type="project" value="UniProtKB-SubCell"/>
</dbReference>
<gene>
    <name evidence="15" type="primary">rnc</name>
    <name evidence="19" type="ORF">A2966_03735</name>
</gene>
<dbReference type="EMBL" id="MGAR01000015">
    <property type="protein sequence ID" value="OGK52076.1"/>
    <property type="molecule type" value="Genomic_DNA"/>
</dbReference>
<feature type="region of interest" description="Disordered" evidence="16">
    <location>
        <begin position="206"/>
        <end position="230"/>
    </location>
</feature>
<keyword evidence="11 15" id="KW-0255">Endonuclease</keyword>
<dbReference type="GO" id="GO:0042802">
    <property type="term" value="F:identical protein binding"/>
    <property type="evidence" value="ECO:0007669"/>
    <property type="project" value="UniProtKB-ARBA"/>
</dbReference>
<keyword evidence="13 15" id="KW-0460">Magnesium</keyword>
<keyword evidence="14 15" id="KW-0694">RNA-binding</keyword>
<dbReference type="InterPro" id="IPR011907">
    <property type="entry name" value="RNase_III"/>
</dbReference>
<dbReference type="SMART" id="SM00358">
    <property type="entry name" value="DSRM"/>
    <property type="match status" value="1"/>
</dbReference>
<dbReference type="Gene3D" id="3.30.160.20">
    <property type="match status" value="1"/>
</dbReference>
<organism evidence="19 20">
    <name type="scientific">Candidatus Roizmanbacteria bacterium RIFCSPLOWO2_01_FULL_41_22</name>
    <dbReference type="NCBI Taxonomy" id="1802067"/>
    <lineage>
        <taxon>Bacteria</taxon>
        <taxon>Candidatus Roizmaniibacteriota</taxon>
    </lineage>
</organism>
<name>A0A1F7J923_9BACT</name>
<evidence type="ECO:0000256" key="4">
    <source>
        <dbReference type="ARBA" id="ARBA00011738"/>
    </source>
</evidence>
<feature type="binding site" evidence="15">
    <location>
        <position position="123"/>
    </location>
    <ligand>
        <name>Mg(2+)</name>
        <dbReference type="ChEBI" id="CHEBI:18420"/>
    </ligand>
</feature>
<dbReference type="EC" id="3.1.26.3" evidence="15"/>
<dbReference type="FunFam" id="3.30.160.20:FF:000003">
    <property type="entry name" value="Ribonuclease 3"/>
    <property type="match status" value="1"/>
</dbReference>
<sequence>MQKSYLDLEKKIDLEFNKKTLLKDVFIHRSYLNEHRKLHLPSNEKLEFLGDSVLSLITSIYLYKNFPDLKEGDYTDIKASIVRTESLAEVAQKLALGEYLYLSKGEEKGKGRINSNILADTFEALIAAIFIDRGFDSAYDFILKNLFKEKLDYIVKNKLYLSPKSRLQEIIQAKYKVLPSYQTIKETGPEHDKIFQVEVLVKDHKLGEGQGSSKKTAEEKAAENSLEKMT</sequence>
<dbReference type="SMART" id="SM00535">
    <property type="entry name" value="RIBOc"/>
    <property type="match status" value="1"/>
</dbReference>
<evidence type="ECO:0000256" key="12">
    <source>
        <dbReference type="ARBA" id="ARBA00022801"/>
    </source>
</evidence>
<keyword evidence="5 15" id="KW-0963">Cytoplasm</keyword>
<evidence type="ECO:0000256" key="5">
    <source>
        <dbReference type="ARBA" id="ARBA00022490"/>
    </source>
</evidence>
<dbReference type="PROSITE" id="PS50137">
    <property type="entry name" value="DS_RBD"/>
    <property type="match status" value="1"/>
</dbReference>
<dbReference type="SUPFAM" id="SSF54768">
    <property type="entry name" value="dsRNA-binding domain-like"/>
    <property type="match status" value="1"/>
</dbReference>
<feature type="active site" evidence="15">
    <location>
        <position position="51"/>
    </location>
</feature>
<comment type="function">
    <text evidence="15">Digests double-stranded RNA. Involved in the processing of primary rRNA transcript to yield the immediate precursors to the large and small rRNAs (23S and 16S). Processes some mRNAs, and tRNAs when they are encoded in the rRNA operon. Processes pre-crRNA and tracrRNA of type II CRISPR loci if present in the organism.</text>
</comment>
<dbReference type="GO" id="GO:0006364">
    <property type="term" value="P:rRNA processing"/>
    <property type="evidence" value="ECO:0007669"/>
    <property type="project" value="UniProtKB-UniRule"/>
</dbReference>
<evidence type="ECO:0000256" key="3">
    <source>
        <dbReference type="ARBA" id="ARBA00010183"/>
    </source>
</evidence>
<proteinExistence type="inferred from homology"/>
<dbReference type="PROSITE" id="PS00517">
    <property type="entry name" value="RNASE_3_1"/>
    <property type="match status" value="1"/>
</dbReference>
<feature type="binding site" evidence="15">
    <location>
        <position position="120"/>
    </location>
    <ligand>
        <name>Mg(2+)</name>
        <dbReference type="ChEBI" id="CHEBI:18420"/>
    </ligand>
</feature>
<feature type="active site" evidence="15">
    <location>
        <position position="123"/>
    </location>
</feature>
<evidence type="ECO:0000256" key="7">
    <source>
        <dbReference type="ARBA" id="ARBA00022664"/>
    </source>
</evidence>